<dbReference type="EMBL" id="BAFB01000065">
    <property type="protein sequence ID" value="GAB33490.1"/>
    <property type="molecule type" value="Genomic_DNA"/>
</dbReference>
<reference evidence="1" key="1">
    <citation type="submission" date="2012-02" db="EMBL/GenBank/DDBJ databases">
        <title>Whole genome shotgun sequence of Gordonia otitidis NBRC 100426.</title>
        <authorList>
            <person name="Yoshida I."/>
            <person name="Hosoyama A."/>
            <person name="Tsuchikane K."/>
            <person name="Katsumata H."/>
            <person name="Yamazaki S."/>
            <person name="Fujita N."/>
        </authorList>
    </citation>
    <scope>NUCLEOTIDE SEQUENCE [LARGE SCALE GENOMIC DNA]</scope>
    <source>
        <strain evidence="1">NBRC 100426</strain>
    </source>
</reference>
<accession>H5TJ32</accession>
<evidence type="ECO:0000313" key="1">
    <source>
        <dbReference type="EMBL" id="GAB33490.1"/>
    </source>
</evidence>
<proteinExistence type="predicted"/>
<evidence type="ECO:0000313" key="2">
    <source>
        <dbReference type="Proteomes" id="UP000005038"/>
    </source>
</evidence>
<dbReference type="Proteomes" id="UP000005038">
    <property type="component" value="Unassembled WGS sequence"/>
</dbReference>
<gene>
    <name evidence="1" type="ORF">GOOTI_065_00950</name>
</gene>
<comment type="caution">
    <text evidence="1">The sequence shown here is derived from an EMBL/GenBank/DDBJ whole genome shotgun (WGS) entry which is preliminary data.</text>
</comment>
<dbReference type="AlphaFoldDB" id="H5TJ32"/>
<name>H5TJ32_GORO1</name>
<organism evidence="1 2">
    <name type="scientific">Gordonia otitidis (strain DSM 44809 / CCUG 52243 / JCM 12355 / NBRC 100426 / IFM 10032)</name>
    <dbReference type="NCBI Taxonomy" id="1108044"/>
    <lineage>
        <taxon>Bacteria</taxon>
        <taxon>Bacillati</taxon>
        <taxon>Actinomycetota</taxon>
        <taxon>Actinomycetes</taxon>
        <taxon>Mycobacteriales</taxon>
        <taxon>Gordoniaceae</taxon>
        <taxon>Gordonia</taxon>
    </lineage>
</organism>
<keyword evidence="2" id="KW-1185">Reference proteome</keyword>
<protein>
    <submittedName>
        <fullName evidence="1">Uncharacterized protein</fullName>
    </submittedName>
</protein>
<sequence>MTSGGQSRVGDEPVTDFTPCDGAFLPSHNVPTTRNLLVMTRMLFVEDLVPGDRINIDGVKAVVRKQIPHGETQRLIELAHSSDSRTDMIVDVGVKVEVF</sequence>